<reference evidence="1 2" key="1">
    <citation type="submission" date="2024-02" db="EMBL/GenBank/DDBJ databases">
        <title>Comparative Genomic Analysis of Flavobacterium Species Causing Columnaris Disease of Freshwater Fish in Thailand: Insights into Virulence and Resistance Mechanisms.</title>
        <authorList>
            <person name="Nguyen D."/>
            <person name="Chokmangmeepisarn P."/>
            <person name="Khianchaikhan K."/>
            <person name="Morishita M."/>
            <person name="Bunnoy A."/>
            <person name="Rodkhum C."/>
        </authorList>
    </citation>
    <scope>NUCLEOTIDE SEQUENCE [LARGE SCALE GENOMIC DNA]</scope>
    <source>
        <strain evidence="1 2">CNRT2201</strain>
    </source>
</reference>
<keyword evidence="2" id="KW-1185">Reference proteome</keyword>
<accession>A0ABW8PBX2</accession>
<dbReference type="InterPro" id="IPR028958">
    <property type="entry name" value="Imm42"/>
</dbReference>
<name>A0ABW8PBX2_9FLAO</name>
<dbReference type="EMBL" id="JAZGZP010000024">
    <property type="protein sequence ID" value="MFK7001933.1"/>
    <property type="molecule type" value="Genomic_DNA"/>
</dbReference>
<sequence length="191" mass="22728">MNYKSETYFGDKNNFAIRYVQGHTDKSKNYFYASCHLVLNGQIIGDIDEICFLNSWKTSVQDFKERIKNDFDLLWHPEFNNRTDTEIFELILKANQLKEEYNPQFAHLPVLENEIWSNCHISLDETTDAFLIAMIKQNEQIKFLWKEWREPCPNEKIDKLNSIVLDKQFVIEVIEKCLNTITEDCLNYPMV</sequence>
<dbReference type="Pfam" id="PF15593">
    <property type="entry name" value="Imm42"/>
    <property type="match status" value="1"/>
</dbReference>
<dbReference type="RefSeq" id="WP_103715357.1">
    <property type="nucleotide sequence ID" value="NZ_JAZGZP010000024.1"/>
</dbReference>
<evidence type="ECO:0000313" key="1">
    <source>
        <dbReference type="EMBL" id="MFK7001933.1"/>
    </source>
</evidence>
<evidence type="ECO:0000313" key="2">
    <source>
        <dbReference type="Proteomes" id="UP001621706"/>
    </source>
</evidence>
<gene>
    <name evidence="1" type="ORF">V3I07_13645</name>
</gene>
<dbReference type="Proteomes" id="UP001621706">
    <property type="component" value="Unassembled WGS sequence"/>
</dbReference>
<protein>
    <submittedName>
        <fullName evidence="1">Imm42 family immunity protein</fullName>
    </submittedName>
</protein>
<comment type="caution">
    <text evidence="1">The sequence shown here is derived from an EMBL/GenBank/DDBJ whole genome shotgun (WGS) entry which is preliminary data.</text>
</comment>
<proteinExistence type="predicted"/>
<organism evidence="1 2">
    <name type="scientific">Flavobacterium oreochromis</name>
    <dbReference type="NCBI Taxonomy" id="2906078"/>
    <lineage>
        <taxon>Bacteria</taxon>
        <taxon>Pseudomonadati</taxon>
        <taxon>Bacteroidota</taxon>
        <taxon>Flavobacteriia</taxon>
        <taxon>Flavobacteriales</taxon>
        <taxon>Flavobacteriaceae</taxon>
        <taxon>Flavobacterium</taxon>
    </lineage>
</organism>